<evidence type="ECO:0000256" key="4">
    <source>
        <dbReference type="ARBA" id="ARBA00023002"/>
    </source>
</evidence>
<dbReference type="PANTHER" id="PTHR21624:SF1">
    <property type="entry name" value="ALKYLGLYCEROL MONOOXYGENASE"/>
    <property type="match status" value="1"/>
</dbReference>
<keyword evidence="2 7" id="KW-0812">Transmembrane</keyword>
<protein>
    <recommendedName>
        <fullName evidence="8">Fatty acid hydroxylase domain-containing protein</fullName>
    </recommendedName>
</protein>
<feature type="domain" description="Fatty acid hydroxylase" evidence="8">
    <location>
        <begin position="112"/>
        <end position="243"/>
    </location>
</feature>
<feature type="transmembrane region" description="Helical" evidence="7">
    <location>
        <begin position="34"/>
        <end position="51"/>
    </location>
</feature>
<evidence type="ECO:0000313" key="9">
    <source>
        <dbReference type="EMBL" id="KDN80911.1"/>
    </source>
</evidence>
<dbReference type="Pfam" id="PF04116">
    <property type="entry name" value="FA_hydroxylase"/>
    <property type="match status" value="1"/>
</dbReference>
<dbReference type="GO" id="GO:0050479">
    <property type="term" value="F:glyceryl-ether monooxygenase activity"/>
    <property type="evidence" value="ECO:0007669"/>
    <property type="project" value="TreeGrafter"/>
</dbReference>
<sequence length="289" mass="31882">MVGFLAVLRHVAYPFLLLAVISGAAATVHEHWDIGRVLVLFQIGTIGYLWALERLIPYRTDWHPRGRELRCYGVYFVLTMVGGALGQLLVASLVARLAPLDPALPLRTEIPLALLTGSLAKYLFHRWSHHQPWLWRLHGVHHGLDKVNVTNNGVNHLLDVLLGQAVVQLALAWLGFSRESVFCATLFVVAQGYFAHANIDVRIGRLNHVFGSPEQHRLHHSTEPAQSGHFGADLAIWDHLFGSFTWRPGLGPVAVGLRDPASFPPTTSVLASLLHPWRPATDATTGSSS</sequence>
<dbReference type="Proteomes" id="UP000027178">
    <property type="component" value="Unassembled WGS sequence"/>
</dbReference>
<evidence type="ECO:0000256" key="1">
    <source>
        <dbReference type="ARBA" id="ARBA00004127"/>
    </source>
</evidence>
<evidence type="ECO:0000313" key="10">
    <source>
        <dbReference type="Proteomes" id="UP000027178"/>
    </source>
</evidence>
<dbReference type="AlphaFoldDB" id="A0A066YS39"/>
<comment type="subcellular location">
    <subcellularLocation>
        <location evidence="1">Endomembrane system</location>
        <topology evidence="1">Multi-pass membrane protein</topology>
    </subcellularLocation>
</comment>
<dbReference type="HOGENOM" id="CLU_033631_3_0_11"/>
<feature type="transmembrane region" description="Helical" evidence="7">
    <location>
        <begin position="7"/>
        <end position="28"/>
    </location>
</feature>
<keyword evidence="6 7" id="KW-0472">Membrane</keyword>
<gene>
    <name evidence="9" type="ORF">KCH_74010</name>
</gene>
<dbReference type="InterPro" id="IPR051689">
    <property type="entry name" value="Sterol_desaturase/TMEM195"/>
</dbReference>
<dbReference type="RefSeq" id="WP_035869932.1">
    <property type="nucleotide sequence ID" value="NZ_KK853997.1"/>
</dbReference>
<dbReference type="GO" id="GO:0016020">
    <property type="term" value="C:membrane"/>
    <property type="evidence" value="ECO:0007669"/>
    <property type="project" value="GOC"/>
</dbReference>
<evidence type="ECO:0000256" key="6">
    <source>
        <dbReference type="ARBA" id="ARBA00023136"/>
    </source>
</evidence>
<comment type="caution">
    <text evidence="9">The sequence shown here is derived from an EMBL/GenBank/DDBJ whole genome shotgun (WGS) entry which is preliminary data.</text>
</comment>
<evidence type="ECO:0000256" key="5">
    <source>
        <dbReference type="ARBA" id="ARBA00023098"/>
    </source>
</evidence>
<dbReference type="GO" id="GO:0012505">
    <property type="term" value="C:endomembrane system"/>
    <property type="evidence" value="ECO:0007669"/>
    <property type="project" value="UniProtKB-SubCell"/>
</dbReference>
<dbReference type="InterPro" id="IPR006694">
    <property type="entry name" value="Fatty_acid_hydroxylase"/>
</dbReference>
<feature type="transmembrane region" description="Helical" evidence="7">
    <location>
        <begin position="72"/>
        <end position="98"/>
    </location>
</feature>
<proteinExistence type="predicted"/>
<name>A0A066YS39_9ACTN</name>
<dbReference type="PANTHER" id="PTHR21624">
    <property type="entry name" value="STEROL DESATURASE-RELATED PROTEIN"/>
    <property type="match status" value="1"/>
</dbReference>
<keyword evidence="5" id="KW-0443">Lipid metabolism</keyword>
<evidence type="ECO:0000256" key="7">
    <source>
        <dbReference type="SAM" id="Phobius"/>
    </source>
</evidence>
<dbReference type="PATRIC" id="fig|1348663.4.peg.7149"/>
<organism evidence="9 10">
    <name type="scientific">Kitasatospora cheerisanensis KCTC 2395</name>
    <dbReference type="NCBI Taxonomy" id="1348663"/>
    <lineage>
        <taxon>Bacteria</taxon>
        <taxon>Bacillati</taxon>
        <taxon>Actinomycetota</taxon>
        <taxon>Actinomycetes</taxon>
        <taxon>Kitasatosporales</taxon>
        <taxon>Streptomycetaceae</taxon>
        <taxon>Kitasatospora</taxon>
    </lineage>
</organism>
<dbReference type="EMBL" id="JNBY01000159">
    <property type="protein sequence ID" value="KDN80911.1"/>
    <property type="molecule type" value="Genomic_DNA"/>
</dbReference>
<evidence type="ECO:0000259" key="8">
    <source>
        <dbReference type="Pfam" id="PF04116"/>
    </source>
</evidence>
<dbReference type="GO" id="GO:0005506">
    <property type="term" value="F:iron ion binding"/>
    <property type="evidence" value="ECO:0007669"/>
    <property type="project" value="InterPro"/>
</dbReference>
<accession>A0A066YS39</accession>
<evidence type="ECO:0000256" key="2">
    <source>
        <dbReference type="ARBA" id="ARBA00022692"/>
    </source>
</evidence>
<dbReference type="GO" id="GO:0006643">
    <property type="term" value="P:membrane lipid metabolic process"/>
    <property type="evidence" value="ECO:0007669"/>
    <property type="project" value="TreeGrafter"/>
</dbReference>
<dbReference type="GO" id="GO:0008610">
    <property type="term" value="P:lipid biosynthetic process"/>
    <property type="evidence" value="ECO:0007669"/>
    <property type="project" value="InterPro"/>
</dbReference>
<evidence type="ECO:0000256" key="3">
    <source>
        <dbReference type="ARBA" id="ARBA00022989"/>
    </source>
</evidence>
<dbReference type="OrthoDB" id="9770329at2"/>
<keyword evidence="3 7" id="KW-1133">Transmembrane helix</keyword>
<dbReference type="eggNOG" id="COG3000">
    <property type="taxonomic scope" value="Bacteria"/>
</dbReference>
<keyword evidence="10" id="KW-1185">Reference proteome</keyword>
<keyword evidence="4" id="KW-0560">Oxidoreductase</keyword>
<reference evidence="9 10" key="1">
    <citation type="submission" date="2014-05" db="EMBL/GenBank/DDBJ databases">
        <title>Draft Genome Sequence of Kitasatospora cheerisanensis KCTC 2395.</title>
        <authorList>
            <person name="Nam D.H."/>
        </authorList>
    </citation>
    <scope>NUCLEOTIDE SEQUENCE [LARGE SCALE GENOMIC DNA]</scope>
    <source>
        <strain evidence="9 10">KCTC 2395</strain>
    </source>
</reference>